<evidence type="ECO:0000313" key="1">
    <source>
        <dbReference type="EMBL" id="KKR99506.1"/>
    </source>
</evidence>
<organism evidence="1 2">
    <name type="scientific">Candidatus Uhrbacteria bacterium GW2011_GWC1_41_20</name>
    <dbReference type="NCBI Taxonomy" id="1618983"/>
    <lineage>
        <taxon>Bacteria</taxon>
        <taxon>Candidatus Uhriibacteriota</taxon>
    </lineage>
</organism>
<evidence type="ECO:0000313" key="2">
    <source>
        <dbReference type="Proteomes" id="UP000033930"/>
    </source>
</evidence>
<accession>A0A0G0VIS1</accession>
<dbReference type="AlphaFoldDB" id="A0A0G0VIS1"/>
<sequence length="216" mass="25059">MKVNMAMQATHVRFAIEFEKELGVLDRAEYLSGVMYSDSRYTSGIDRHLTHDSSLKITYALVGSDFEKGWKIHVLYDMLEHDYIFGLFNITAKLVAFSDYWIKISAAKFIEDLESFKLLKESKIIESISPTSTPNNEDPSKLSKWYDLQRSVYCSEIPSIESYKPMMDWFDEDVPGAGVRWEATTRDLEKDPEMVKNIHAMYGMIVKEFYDGLRAR</sequence>
<dbReference type="EMBL" id="LCAW01000005">
    <property type="protein sequence ID" value="KKR99506.1"/>
    <property type="molecule type" value="Genomic_DNA"/>
</dbReference>
<name>A0A0G0VIS1_9BACT</name>
<reference evidence="1 2" key="1">
    <citation type="journal article" date="2015" name="Nature">
        <title>rRNA introns, odd ribosomes, and small enigmatic genomes across a large radiation of phyla.</title>
        <authorList>
            <person name="Brown C.T."/>
            <person name="Hug L.A."/>
            <person name="Thomas B.C."/>
            <person name="Sharon I."/>
            <person name="Castelle C.J."/>
            <person name="Singh A."/>
            <person name="Wilkins M.J."/>
            <person name="Williams K.H."/>
            <person name="Banfield J.F."/>
        </authorList>
    </citation>
    <scope>NUCLEOTIDE SEQUENCE [LARGE SCALE GENOMIC DNA]</scope>
</reference>
<gene>
    <name evidence="1" type="ORF">UU50_C0005G0013</name>
</gene>
<proteinExistence type="predicted"/>
<dbReference type="Proteomes" id="UP000033930">
    <property type="component" value="Unassembled WGS sequence"/>
</dbReference>
<protein>
    <submittedName>
        <fullName evidence="1">Uncharacterized protein</fullName>
    </submittedName>
</protein>
<comment type="caution">
    <text evidence="1">The sequence shown here is derived from an EMBL/GenBank/DDBJ whole genome shotgun (WGS) entry which is preliminary data.</text>
</comment>